<dbReference type="GO" id="GO:0016020">
    <property type="term" value="C:membrane"/>
    <property type="evidence" value="ECO:0007669"/>
    <property type="project" value="InterPro"/>
</dbReference>
<dbReference type="Pfam" id="PF14559">
    <property type="entry name" value="TPR_19"/>
    <property type="match status" value="1"/>
</dbReference>
<dbReference type="InterPro" id="IPR001915">
    <property type="entry name" value="Peptidase_M48"/>
</dbReference>
<evidence type="ECO:0000313" key="12">
    <source>
        <dbReference type="Proteomes" id="UP000294914"/>
    </source>
</evidence>
<dbReference type="EC" id="3.4.-.-" evidence="8"/>
<dbReference type="OrthoDB" id="9810445at2"/>
<comment type="function">
    <text evidence="8">Functions as both a chaperone and a metalloprotease. Maintains the integrity of the outer membrane by promoting either the assembly or the elimination of outer membrane proteins, depending on their folding state.</text>
</comment>
<keyword evidence="3 8" id="KW-0732">Signal</keyword>
<keyword evidence="6 8" id="KW-0862">Zinc</keyword>
<dbReference type="InterPro" id="IPR051156">
    <property type="entry name" value="Mito/Outer_Membr_Metalloprot"/>
</dbReference>
<evidence type="ECO:0000256" key="8">
    <source>
        <dbReference type="HAMAP-Rule" id="MF_00997"/>
    </source>
</evidence>
<accession>A0A4R8ILK4</accession>
<dbReference type="Gene3D" id="1.25.40.10">
    <property type="entry name" value="Tetratricopeptide repeat domain"/>
    <property type="match status" value="1"/>
</dbReference>
<dbReference type="GO" id="GO:0051603">
    <property type="term" value="P:proteolysis involved in protein catabolic process"/>
    <property type="evidence" value="ECO:0007669"/>
    <property type="project" value="TreeGrafter"/>
</dbReference>
<dbReference type="EMBL" id="SOQX01000003">
    <property type="protein sequence ID" value="TDY01682.1"/>
    <property type="molecule type" value="Genomic_DNA"/>
</dbReference>
<evidence type="ECO:0000256" key="4">
    <source>
        <dbReference type="ARBA" id="ARBA00022764"/>
    </source>
</evidence>
<evidence type="ECO:0000259" key="10">
    <source>
        <dbReference type="Pfam" id="PF01435"/>
    </source>
</evidence>
<dbReference type="SMART" id="SM00028">
    <property type="entry name" value="TPR"/>
    <property type="match status" value="2"/>
</dbReference>
<feature type="binding site" evidence="8">
    <location>
        <position position="223"/>
    </location>
    <ligand>
        <name>Zn(2+)</name>
        <dbReference type="ChEBI" id="CHEBI:29105"/>
        <note>catalytic</note>
    </ligand>
</feature>
<keyword evidence="5 8" id="KW-0378">Hydrolase</keyword>
<dbReference type="Pfam" id="PF01435">
    <property type="entry name" value="Peptidase_M48"/>
    <property type="match status" value="1"/>
</dbReference>
<dbReference type="RefSeq" id="WP_134083027.1">
    <property type="nucleotide sequence ID" value="NZ_SOQX01000003.1"/>
</dbReference>
<feature type="active site" description="Proton donor" evidence="8">
    <location>
        <position position="227"/>
    </location>
</feature>
<keyword evidence="4 8" id="KW-0574">Periplasm</keyword>
<proteinExistence type="inferred from homology"/>
<evidence type="ECO:0000256" key="1">
    <source>
        <dbReference type="ARBA" id="ARBA00022670"/>
    </source>
</evidence>
<keyword evidence="2 8" id="KW-0479">Metal-binding</keyword>
<dbReference type="InterPro" id="IPR011990">
    <property type="entry name" value="TPR-like_helical_dom_sf"/>
</dbReference>
<evidence type="ECO:0000256" key="9">
    <source>
        <dbReference type="PROSITE-ProRule" id="PRU00339"/>
    </source>
</evidence>
<feature type="repeat" description="TPR" evidence="9">
    <location>
        <begin position="366"/>
        <end position="399"/>
    </location>
</feature>
<protein>
    <recommendedName>
        <fullName evidence="8">Putative beta-barrel assembly-enhancing protease</fullName>
        <ecNumber evidence="8">3.4.-.-</ecNumber>
    </recommendedName>
</protein>
<evidence type="ECO:0000256" key="3">
    <source>
        <dbReference type="ARBA" id="ARBA00022729"/>
    </source>
</evidence>
<sequence length="509" mass="56686">MPGVVIPAKSPYDGPIHIRYKVTNTILHLLRTHPTWLLIALLIFSPAPLPAAPTLPDIGDAAAGAATPTEEKRVGESVMRNIQRSGRIINDPLIDSYLNHLGYKLIAAGDSEMTDFHFFLIDAPDINAFALPGGYIGIHYGLILSTRTESELASVMAHEIAHVTQRHHARAYNFGGGSSLPVLAALIAAIVLGGQSGEMGEAAIASITAGSIQSRINFTRANEKEADHLGIKLLANAGFDPNSMASFFEQMHKSNRLYGPQGPEFLRTHPVTATRIADARDRARQYSVEMSESAETFHLMRNRIRALTSRKPAELRKEFADNLKSGRYLNQRAERYGYVLSLMETGDYPRAKEVLDKLLDEQPQRIAFMLARAELAFARDKTEEALQHYRDALELYPGNPALTLGYVESLLEAEQPGPAREILRDFLRERDRKPRFYQLLAEAEEKLGNPARAQIALGEYYYRTGLSHQAITQFNLALKNDALEFYDASRAEARLQELKKEIAALENRP</sequence>
<evidence type="ECO:0000256" key="7">
    <source>
        <dbReference type="ARBA" id="ARBA00023049"/>
    </source>
</evidence>
<evidence type="ECO:0000256" key="6">
    <source>
        <dbReference type="ARBA" id="ARBA00022833"/>
    </source>
</evidence>
<dbReference type="PANTHER" id="PTHR22726:SF1">
    <property type="entry name" value="METALLOENDOPEPTIDASE OMA1, MITOCHONDRIAL"/>
    <property type="match status" value="1"/>
</dbReference>
<keyword evidence="9" id="KW-0802">TPR repeat</keyword>
<dbReference type="Proteomes" id="UP000294914">
    <property type="component" value="Unassembled WGS sequence"/>
</dbReference>
<comment type="cofactor">
    <cofactor evidence="8">
        <name>Zn(2+)</name>
        <dbReference type="ChEBI" id="CHEBI:29105"/>
    </cofactor>
    <text evidence="8">Binds 1 zinc ion per subunit.</text>
</comment>
<reference evidence="11 12" key="1">
    <citation type="submission" date="2019-03" db="EMBL/GenBank/DDBJ databases">
        <title>Genomic Encyclopedia of Type Strains, Phase IV (KMG-IV): sequencing the most valuable type-strain genomes for metagenomic binning, comparative biology and taxonomic classification.</title>
        <authorList>
            <person name="Goeker M."/>
        </authorList>
    </citation>
    <scope>NUCLEOTIDE SEQUENCE [LARGE SCALE GENOMIC DNA]</scope>
    <source>
        <strain evidence="11 12">DSM 16326</strain>
    </source>
</reference>
<dbReference type="HAMAP" id="MF_00997">
    <property type="entry name" value="Protease_BepA"/>
    <property type="match status" value="1"/>
</dbReference>
<name>A0A4R8ILK4_9GAMM</name>
<dbReference type="GO" id="GO:0042597">
    <property type="term" value="C:periplasmic space"/>
    <property type="evidence" value="ECO:0007669"/>
    <property type="project" value="UniProtKB-SubCell"/>
</dbReference>
<feature type="domain" description="Peptidase M48" evidence="10">
    <location>
        <begin position="96"/>
        <end position="282"/>
    </location>
</feature>
<organism evidence="11 12">
    <name type="scientific">Thiohalophilus thiocyanatoxydans</name>
    <dbReference type="NCBI Taxonomy" id="381308"/>
    <lineage>
        <taxon>Bacteria</taxon>
        <taxon>Pseudomonadati</taxon>
        <taxon>Pseudomonadota</taxon>
        <taxon>Gammaproteobacteria</taxon>
        <taxon>Thiohalomonadales</taxon>
        <taxon>Thiohalophilaceae</taxon>
        <taxon>Thiohalophilus</taxon>
    </lineage>
</organism>
<keyword evidence="7 8" id="KW-0482">Metalloprotease</keyword>
<keyword evidence="1 8" id="KW-0645">Protease</keyword>
<feature type="binding site" evidence="8">
    <location>
        <position position="158"/>
    </location>
    <ligand>
        <name>Zn(2+)</name>
        <dbReference type="ChEBI" id="CHEBI:29105"/>
        <note>catalytic</note>
    </ligand>
</feature>
<comment type="subcellular location">
    <subcellularLocation>
        <location evidence="8">Periplasm</location>
    </subcellularLocation>
</comment>
<evidence type="ECO:0000313" key="11">
    <source>
        <dbReference type="EMBL" id="TDY01682.1"/>
    </source>
</evidence>
<dbReference type="InterPro" id="IPR030873">
    <property type="entry name" value="Protease_BepA"/>
</dbReference>
<keyword evidence="12" id="KW-1185">Reference proteome</keyword>
<comment type="caution">
    <text evidence="11">The sequence shown here is derived from an EMBL/GenBank/DDBJ whole genome shotgun (WGS) entry which is preliminary data.</text>
</comment>
<evidence type="ECO:0000256" key="5">
    <source>
        <dbReference type="ARBA" id="ARBA00022801"/>
    </source>
</evidence>
<dbReference type="SUPFAM" id="SSF48452">
    <property type="entry name" value="TPR-like"/>
    <property type="match status" value="1"/>
</dbReference>
<comment type="similarity">
    <text evidence="8">Belongs to the peptidase M48 family. BepA subfamily.</text>
</comment>
<dbReference type="CDD" id="cd07333">
    <property type="entry name" value="M48C_bepA_like"/>
    <property type="match status" value="1"/>
</dbReference>
<dbReference type="AlphaFoldDB" id="A0A4R8ILK4"/>
<dbReference type="InterPro" id="IPR019734">
    <property type="entry name" value="TPR_rpt"/>
</dbReference>
<feature type="active site" evidence="8">
    <location>
        <position position="159"/>
    </location>
</feature>
<dbReference type="PANTHER" id="PTHR22726">
    <property type="entry name" value="METALLOENDOPEPTIDASE OMA1"/>
    <property type="match status" value="1"/>
</dbReference>
<gene>
    <name evidence="11" type="ORF">EDC23_1572</name>
</gene>
<evidence type="ECO:0000256" key="2">
    <source>
        <dbReference type="ARBA" id="ARBA00022723"/>
    </source>
</evidence>
<dbReference type="GO" id="GO:0004222">
    <property type="term" value="F:metalloendopeptidase activity"/>
    <property type="evidence" value="ECO:0007669"/>
    <property type="project" value="InterPro"/>
</dbReference>
<dbReference type="Gene3D" id="3.30.2010.10">
    <property type="entry name" value="Metalloproteases ('zincins'), catalytic domain"/>
    <property type="match status" value="1"/>
</dbReference>
<dbReference type="GO" id="GO:0008270">
    <property type="term" value="F:zinc ion binding"/>
    <property type="evidence" value="ECO:0007669"/>
    <property type="project" value="UniProtKB-UniRule"/>
</dbReference>
<feature type="binding site" evidence="8">
    <location>
        <position position="162"/>
    </location>
    <ligand>
        <name>Zn(2+)</name>
        <dbReference type="ChEBI" id="CHEBI:29105"/>
        <note>catalytic</note>
    </ligand>
</feature>
<dbReference type="PROSITE" id="PS50005">
    <property type="entry name" value="TPR"/>
    <property type="match status" value="1"/>
</dbReference>